<keyword evidence="6 7" id="KW-0472">Membrane</keyword>
<dbReference type="GO" id="GO:0005789">
    <property type="term" value="C:endoplasmic reticulum membrane"/>
    <property type="evidence" value="ECO:0007669"/>
    <property type="project" value="UniProtKB-SubCell"/>
</dbReference>
<keyword evidence="8" id="KW-0175">Coiled coil</keyword>
<sequence>MTKLQEWLSGLGIIFAIWIYLLTSKSLNEFVQKHYDLILYSPVICVFIFGLYALSVVLYRVYNFNDCKEAAQQLSEEIVEAKENLASLGFKFKENAK</sequence>
<evidence type="ECO:0000256" key="2">
    <source>
        <dbReference type="ARBA" id="ARBA00010430"/>
    </source>
</evidence>
<dbReference type="EMBL" id="CAKOFQ010006852">
    <property type="protein sequence ID" value="CAH1976966.1"/>
    <property type="molecule type" value="Genomic_DNA"/>
</dbReference>
<comment type="subunit">
    <text evidence="7">Component of the dolichol-phosphate mannose (DPM) synthase complex.</text>
</comment>
<dbReference type="GO" id="GO:0033185">
    <property type="term" value="C:dolichol-phosphate-mannose synthase complex"/>
    <property type="evidence" value="ECO:0007669"/>
    <property type="project" value="TreeGrafter"/>
</dbReference>
<evidence type="ECO:0000256" key="7">
    <source>
        <dbReference type="RuleBase" id="RU365085"/>
    </source>
</evidence>
<proteinExistence type="inferred from homology"/>
<dbReference type="OrthoDB" id="2014333at2759"/>
<organism evidence="9 10">
    <name type="scientific">Acanthoscelides obtectus</name>
    <name type="common">Bean weevil</name>
    <name type="synonym">Bruchus obtectus</name>
    <dbReference type="NCBI Taxonomy" id="200917"/>
    <lineage>
        <taxon>Eukaryota</taxon>
        <taxon>Metazoa</taxon>
        <taxon>Ecdysozoa</taxon>
        <taxon>Arthropoda</taxon>
        <taxon>Hexapoda</taxon>
        <taxon>Insecta</taxon>
        <taxon>Pterygota</taxon>
        <taxon>Neoptera</taxon>
        <taxon>Endopterygota</taxon>
        <taxon>Coleoptera</taxon>
        <taxon>Polyphaga</taxon>
        <taxon>Cucujiformia</taxon>
        <taxon>Chrysomeloidea</taxon>
        <taxon>Chrysomelidae</taxon>
        <taxon>Bruchinae</taxon>
        <taxon>Bruchini</taxon>
        <taxon>Acanthoscelides</taxon>
    </lineage>
</organism>
<feature type="transmembrane region" description="Helical" evidence="7">
    <location>
        <begin position="7"/>
        <end position="25"/>
    </location>
</feature>
<comment type="similarity">
    <text evidence="2 7">Belongs to the DPM3 family.</text>
</comment>
<comment type="function">
    <text evidence="7">Stabilizer subunit of the dolichol-phosphate mannose (DPM) synthase complex; tethers catalytic subunit to the ER.</text>
</comment>
<feature type="transmembrane region" description="Helical" evidence="7">
    <location>
        <begin position="37"/>
        <end position="59"/>
    </location>
</feature>
<evidence type="ECO:0000256" key="4">
    <source>
        <dbReference type="ARBA" id="ARBA00022824"/>
    </source>
</evidence>
<dbReference type="InterPro" id="IPR013174">
    <property type="entry name" value="DPM3"/>
</dbReference>
<keyword evidence="5 7" id="KW-1133">Transmembrane helix</keyword>
<dbReference type="Pfam" id="PF08285">
    <property type="entry name" value="DPM3"/>
    <property type="match status" value="1"/>
</dbReference>
<evidence type="ECO:0000256" key="1">
    <source>
        <dbReference type="ARBA" id="ARBA00004477"/>
    </source>
</evidence>
<evidence type="ECO:0000256" key="6">
    <source>
        <dbReference type="ARBA" id="ARBA00023136"/>
    </source>
</evidence>
<dbReference type="AlphaFoldDB" id="A0A9P0PBS3"/>
<protein>
    <recommendedName>
        <fullName evidence="7">Dolichol-phosphate mannosyltransferase subunit 3</fullName>
    </recommendedName>
</protein>
<evidence type="ECO:0000256" key="3">
    <source>
        <dbReference type="ARBA" id="ARBA00022692"/>
    </source>
</evidence>
<keyword evidence="10" id="KW-1185">Reference proteome</keyword>
<comment type="subcellular location">
    <subcellularLocation>
        <location evidence="1 7">Endoplasmic reticulum membrane</location>
        <topology evidence="1 7">Multi-pass membrane protein</topology>
    </subcellularLocation>
</comment>
<evidence type="ECO:0000313" key="9">
    <source>
        <dbReference type="EMBL" id="CAH1976966.1"/>
    </source>
</evidence>
<keyword evidence="3 7" id="KW-0812">Transmembrane</keyword>
<evidence type="ECO:0000256" key="8">
    <source>
        <dbReference type="SAM" id="Coils"/>
    </source>
</evidence>
<accession>A0A9P0PBS3</accession>
<evidence type="ECO:0000256" key="5">
    <source>
        <dbReference type="ARBA" id="ARBA00022989"/>
    </source>
</evidence>
<comment type="caution">
    <text evidence="9">The sequence shown here is derived from an EMBL/GenBank/DDBJ whole genome shotgun (WGS) entry which is preliminary data.</text>
</comment>
<dbReference type="Proteomes" id="UP001152888">
    <property type="component" value="Unassembled WGS sequence"/>
</dbReference>
<comment type="pathway">
    <text evidence="7">Protein modification; protein glycosylation.</text>
</comment>
<feature type="coiled-coil region" evidence="8">
    <location>
        <begin position="64"/>
        <end position="91"/>
    </location>
</feature>
<evidence type="ECO:0000313" key="10">
    <source>
        <dbReference type="Proteomes" id="UP001152888"/>
    </source>
</evidence>
<name>A0A9P0PBS3_ACAOB</name>
<dbReference type="GO" id="GO:0006506">
    <property type="term" value="P:GPI anchor biosynthetic process"/>
    <property type="evidence" value="ECO:0007669"/>
    <property type="project" value="TreeGrafter"/>
</dbReference>
<keyword evidence="4 7" id="KW-0256">Endoplasmic reticulum</keyword>
<dbReference type="PANTHER" id="PTHR16433">
    <property type="entry name" value="DOLICHOL-PHOSPHATE MANNOSYLTRANSFERASE SUBUNIT 3"/>
    <property type="match status" value="1"/>
</dbReference>
<gene>
    <name evidence="9" type="ORF">ACAOBT_LOCUS12401</name>
</gene>
<dbReference type="PANTHER" id="PTHR16433:SF0">
    <property type="entry name" value="DOLICHOL-PHOSPHATE MANNOSYLTRANSFERASE SUBUNIT 3"/>
    <property type="match status" value="1"/>
</dbReference>
<reference evidence="9" key="1">
    <citation type="submission" date="2022-03" db="EMBL/GenBank/DDBJ databases">
        <authorList>
            <person name="Sayadi A."/>
        </authorList>
    </citation>
    <scope>NUCLEOTIDE SEQUENCE</scope>
</reference>